<sequence>MLVGSHDAGPWLVTVQPVPRVSGHATASRRINDERRERHLAAFRQVTEEQVDRLWEYRTTIKGFGFRDRVRLRPYIENADAHVRTLCRASGQPLPSRSITRINDAELEAIVEGWRADRRSRES</sequence>
<accession>A0A930VAT5</accession>
<comment type="caution">
    <text evidence="1">The sequence shown here is derived from an EMBL/GenBank/DDBJ whole genome shotgun (WGS) entry which is preliminary data.</text>
</comment>
<dbReference type="AlphaFoldDB" id="A0A930VAT5"/>
<evidence type="ECO:0000313" key="1">
    <source>
        <dbReference type="EMBL" id="MBF4764094.1"/>
    </source>
</evidence>
<organism evidence="1 2">
    <name type="scientific">Nocardioides islandensis</name>
    <dbReference type="NCBI Taxonomy" id="433663"/>
    <lineage>
        <taxon>Bacteria</taxon>
        <taxon>Bacillati</taxon>
        <taxon>Actinomycetota</taxon>
        <taxon>Actinomycetes</taxon>
        <taxon>Propionibacteriales</taxon>
        <taxon>Nocardioidaceae</taxon>
        <taxon>Nocardioides</taxon>
    </lineage>
</organism>
<dbReference type="EMBL" id="JADKPN010000007">
    <property type="protein sequence ID" value="MBF4764094.1"/>
    <property type="molecule type" value="Genomic_DNA"/>
</dbReference>
<dbReference type="RefSeq" id="WP_194707268.1">
    <property type="nucleotide sequence ID" value="NZ_JADKPN010000007.1"/>
</dbReference>
<protein>
    <submittedName>
        <fullName evidence="1">Uncharacterized protein</fullName>
    </submittedName>
</protein>
<gene>
    <name evidence="1" type="ORF">ISU07_13245</name>
</gene>
<reference evidence="1" key="1">
    <citation type="submission" date="2020-11" db="EMBL/GenBank/DDBJ databases">
        <title>Nocardioides sp. nov., isolated from Soil of Cynanchum wilfordii Hemsley rhizosphere.</title>
        <authorList>
            <person name="Lee J.-S."/>
            <person name="Suh M.K."/>
            <person name="Kim J.-S."/>
        </authorList>
    </citation>
    <scope>NUCLEOTIDE SEQUENCE</scope>
    <source>
        <strain evidence="1">KCTC 19275</strain>
    </source>
</reference>
<evidence type="ECO:0000313" key="2">
    <source>
        <dbReference type="Proteomes" id="UP000640489"/>
    </source>
</evidence>
<name>A0A930VAT5_9ACTN</name>
<keyword evidence="2" id="KW-1185">Reference proteome</keyword>
<proteinExistence type="predicted"/>
<dbReference type="Proteomes" id="UP000640489">
    <property type="component" value="Unassembled WGS sequence"/>
</dbReference>